<dbReference type="Proteomes" id="UP001472677">
    <property type="component" value="Unassembled WGS sequence"/>
</dbReference>
<sequence length="116" mass="13199">MFPDRTMEFQNGSSKAYYITHLLRLLQNYPTRTRSEILPSEPYFQHFTKLVLKQNLFQGIDGMQCGLKSNLATGDESDSFTSYVDVETQSSVGTADNLFLSVLRTQASFSCPWNLL</sequence>
<dbReference type="EMBL" id="JBBPBM010000038">
    <property type="protein sequence ID" value="KAK8527356.1"/>
    <property type="molecule type" value="Genomic_DNA"/>
</dbReference>
<organism evidence="1 2">
    <name type="scientific">Hibiscus sabdariffa</name>
    <name type="common">roselle</name>
    <dbReference type="NCBI Taxonomy" id="183260"/>
    <lineage>
        <taxon>Eukaryota</taxon>
        <taxon>Viridiplantae</taxon>
        <taxon>Streptophyta</taxon>
        <taxon>Embryophyta</taxon>
        <taxon>Tracheophyta</taxon>
        <taxon>Spermatophyta</taxon>
        <taxon>Magnoliopsida</taxon>
        <taxon>eudicotyledons</taxon>
        <taxon>Gunneridae</taxon>
        <taxon>Pentapetalae</taxon>
        <taxon>rosids</taxon>
        <taxon>malvids</taxon>
        <taxon>Malvales</taxon>
        <taxon>Malvaceae</taxon>
        <taxon>Malvoideae</taxon>
        <taxon>Hibiscus</taxon>
    </lineage>
</organism>
<accession>A0ABR2D164</accession>
<protein>
    <submittedName>
        <fullName evidence="1">Uncharacterized protein</fullName>
    </submittedName>
</protein>
<evidence type="ECO:0000313" key="1">
    <source>
        <dbReference type="EMBL" id="KAK8527356.1"/>
    </source>
</evidence>
<name>A0ABR2D164_9ROSI</name>
<reference evidence="1 2" key="1">
    <citation type="journal article" date="2024" name="G3 (Bethesda)">
        <title>Genome assembly of Hibiscus sabdariffa L. provides insights into metabolisms of medicinal natural products.</title>
        <authorList>
            <person name="Kim T."/>
        </authorList>
    </citation>
    <scope>NUCLEOTIDE SEQUENCE [LARGE SCALE GENOMIC DNA]</scope>
    <source>
        <strain evidence="1">TK-2024</strain>
        <tissue evidence="1">Old leaves</tissue>
    </source>
</reference>
<comment type="caution">
    <text evidence="1">The sequence shown here is derived from an EMBL/GenBank/DDBJ whole genome shotgun (WGS) entry which is preliminary data.</text>
</comment>
<gene>
    <name evidence="1" type="ORF">V6N12_054572</name>
</gene>
<proteinExistence type="predicted"/>
<evidence type="ECO:0000313" key="2">
    <source>
        <dbReference type="Proteomes" id="UP001472677"/>
    </source>
</evidence>
<keyword evidence="2" id="KW-1185">Reference proteome</keyword>